<dbReference type="OrthoDB" id="2686736at2759"/>
<evidence type="ECO:0008006" key="2">
    <source>
        <dbReference type="Google" id="ProtNLM"/>
    </source>
</evidence>
<sequence length="123" mass="14378">MSMQPEMVDVNAILYWMWEKIINLTAQLDELWANSPKQVEPKFNKKVEIIKLQIWIMANWDAFSDDFRIATAVLSRLKGPMVGRYTQVGLQQCYTGGVWPTWDDLKLEIGKYFKPQAECDWAC</sequence>
<dbReference type="EMBL" id="GL945441">
    <property type="protein sequence ID" value="EGO20424.1"/>
    <property type="molecule type" value="Genomic_DNA"/>
</dbReference>
<accession>F8P9U5</accession>
<dbReference type="HOGENOM" id="CLU_011693_4_1_1"/>
<protein>
    <recommendedName>
        <fullName evidence="2">Retrotransposon gag domain-containing protein</fullName>
    </recommendedName>
</protein>
<dbReference type="KEGG" id="sla:SERLADRAFT_442558"/>
<organism>
    <name type="scientific">Serpula lacrymans var. lacrymans (strain S7.9)</name>
    <name type="common">Dry rot fungus</name>
    <dbReference type="NCBI Taxonomy" id="578457"/>
    <lineage>
        <taxon>Eukaryota</taxon>
        <taxon>Fungi</taxon>
        <taxon>Dikarya</taxon>
        <taxon>Basidiomycota</taxon>
        <taxon>Agaricomycotina</taxon>
        <taxon>Agaricomycetes</taxon>
        <taxon>Agaricomycetidae</taxon>
        <taxon>Boletales</taxon>
        <taxon>Coniophorineae</taxon>
        <taxon>Serpulaceae</taxon>
        <taxon>Serpula</taxon>
    </lineage>
</organism>
<dbReference type="GeneID" id="18815748"/>
<name>F8P9U5_SERL9</name>
<proteinExistence type="predicted"/>
<dbReference type="RefSeq" id="XP_007323169.1">
    <property type="nucleotide sequence ID" value="XM_007323107.1"/>
</dbReference>
<gene>
    <name evidence="1" type="ORF">SERLADRAFT_442558</name>
</gene>
<evidence type="ECO:0000313" key="1">
    <source>
        <dbReference type="EMBL" id="EGO20424.1"/>
    </source>
</evidence>
<dbReference type="AlphaFoldDB" id="F8P9U5"/>
<reference evidence="1" key="1">
    <citation type="submission" date="2011-04" db="EMBL/GenBank/DDBJ databases">
        <title>Evolution of plant cell wall degrading machinery underlies the functional diversity of forest fungi.</title>
        <authorList>
            <consortium name="US DOE Joint Genome Institute (JGI-PGF)"/>
            <person name="Eastwood D.C."/>
            <person name="Floudas D."/>
            <person name="Binder M."/>
            <person name="Majcherczyk A."/>
            <person name="Schneider P."/>
            <person name="Aerts A."/>
            <person name="Asiegbu F.O."/>
            <person name="Baker S.E."/>
            <person name="Barry K."/>
            <person name="Bendiksby M."/>
            <person name="Blumentritt M."/>
            <person name="Coutinho P.M."/>
            <person name="Cullen D."/>
            <person name="Cullen D."/>
            <person name="Gathman A."/>
            <person name="Goodell B."/>
            <person name="Henrissat B."/>
            <person name="Ihrmark K."/>
            <person name="Kauserud H."/>
            <person name="Kohler A."/>
            <person name="LaButti K."/>
            <person name="Lapidus A."/>
            <person name="Lavin J.L."/>
            <person name="Lee Y.-H."/>
            <person name="Lindquist E."/>
            <person name="Lilly W."/>
            <person name="Lucas S."/>
            <person name="Morin E."/>
            <person name="Murat C."/>
            <person name="Oguiza J.A."/>
            <person name="Park J."/>
            <person name="Pisabarro A.G."/>
            <person name="Riley R."/>
            <person name="Rosling A."/>
            <person name="Salamov A."/>
            <person name="Schmidt O."/>
            <person name="Schmutz J."/>
            <person name="Skrede I."/>
            <person name="Stenlid J."/>
            <person name="Wiebenga A."/>
            <person name="Xie X."/>
            <person name="Kues U."/>
            <person name="Hibbett D.S."/>
            <person name="Hoffmeister D."/>
            <person name="Hogberg N."/>
            <person name="Martin F."/>
            <person name="Grigoriev I.V."/>
            <person name="Watkinson S.C."/>
        </authorList>
    </citation>
    <scope>NUCLEOTIDE SEQUENCE</scope>
    <source>
        <strain evidence="1">S7.9</strain>
    </source>
</reference>
<dbReference type="Proteomes" id="UP000008064">
    <property type="component" value="Unassembled WGS sequence"/>
</dbReference>